<dbReference type="InterPro" id="IPR013978">
    <property type="entry name" value="MEKHLA"/>
</dbReference>
<feature type="domain" description="MEKHLA" evidence="2">
    <location>
        <begin position="65"/>
        <end position="208"/>
    </location>
</feature>
<dbReference type="Pfam" id="PF08670">
    <property type="entry name" value="MEKHLA"/>
    <property type="match status" value="1"/>
</dbReference>
<reference evidence="3" key="2">
    <citation type="journal article" date="2015" name="Data Brief">
        <title>Shoot transcriptome of the giant reed, Arundo donax.</title>
        <authorList>
            <person name="Barrero R.A."/>
            <person name="Guerrero F.D."/>
            <person name="Moolhuijzen P."/>
            <person name="Goolsby J.A."/>
            <person name="Tidwell J."/>
            <person name="Bellgard S.E."/>
            <person name="Bellgard M.I."/>
        </authorList>
    </citation>
    <scope>NUCLEOTIDE SEQUENCE</scope>
    <source>
        <tissue evidence="3">Shoot tissue taken approximately 20 cm above the soil surface</tissue>
    </source>
</reference>
<evidence type="ECO:0000313" key="3">
    <source>
        <dbReference type="EMBL" id="JAD72201.1"/>
    </source>
</evidence>
<proteinExistence type="predicted"/>
<dbReference type="PANTHER" id="PTHR45950:SF3">
    <property type="entry name" value="HOMEOBOX-LEUCINE ZIPPER PROTEIN HOX33"/>
    <property type="match status" value="1"/>
</dbReference>
<dbReference type="InterPro" id="IPR044830">
    <property type="entry name" value="HD-Zip_III"/>
</dbReference>
<organism evidence="3">
    <name type="scientific">Arundo donax</name>
    <name type="common">Giant reed</name>
    <name type="synonym">Donax arundinaceus</name>
    <dbReference type="NCBI Taxonomy" id="35708"/>
    <lineage>
        <taxon>Eukaryota</taxon>
        <taxon>Viridiplantae</taxon>
        <taxon>Streptophyta</taxon>
        <taxon>Embryophyta</taxon>
        <taxon>Tracheophyta</taxon>
        <taxon>Spermatophyta</taxon>
        <taxon>Magnoliopsida</taxon>
        <taxon>Liliopsida</taxon>
        <taxon>Poales</taxon>
        <taxon>Poaceae</taxon>
        <taxon>PACMAD clade</taxon>
        <taxon>Arundinoideae</taxon>
        <taxon>Arundineae</taxon>
        <taxon>Arundo</taxon>
    </lineage>
</organism>
<dbReference type="PANTHER" id="PTHR45950">
    <property type="entry name" value="HOMEOBOX-LEUCINE ZIPPER PROTEIN ATHB-14"/>
    <property type="match status" value="1"/>
</dbReference>
<keyword evidence="1" id="KW-0539">Nucleus</keyword>
<dbReference type="AlphaFoldDB" id="A0A0A9C9F7"/>
<name>A0A0A9C9F7_ARUDO</name>
<evidence type="ECO:0000256" key="1">
    <source>
        <dbReference type="ARBA" id="ARBA00023242"/>
    </source>
</evidence>
<accession>A0A0A9C9F7</accession>
<dbReference type="EMBL" id="GBRH01225694">
    <property type="protein sequence ID" value="JAD72201.1"/>
    <property type="molecule type" value="Transcribed_RNA"/>
</dbReference>
<sequence>MRSVLTIAFQFSFENHLRESVAAMARQYVRAVMASVQRVAMAIAPFRIGSQIEMKHPPGSPEALTLAKWIGRSYRVHTGAEIRWSDTEDADSPLTLLWKHSDAILCCSLKAAPMLMFANSAGLDILETTLINIQDMPLEMVLGDEGRQVLFLELPKIMNQQGFAYLPGGVCKSSMGRQASYEQAVAWKVLGDDGAPHCLALMLVNWTFI</sequence>
<protein>
    <recommendedName>
        <fullName evidence="2">MEKHLA domain-containing protein</fullName>
    </recommendedName>
</protein>
<reference evidence="3" key="1">
    <citation type="submission" date="2014-09" db="EMBL/GenBank/DDBJ databases">
        <authorList>
            <person name="Magalhaes I.L.F."/>
            <person name="Oliveira U."/>
            <person name="Santos F.R."/>
            <person name="Vidigal T.H.D.A."/>
            <person name="Brescovit A.D."/>
            <person name="Santos A.J."/>
        </authorList>
    </citation>
    <scope>NUCLEOTIDE SEQUENCE</scope>
    <source>
        <tissue evidence="3">Shoot tissue taken approximately 20 cm above the soil surface</tissue>
    </source>
</reference>
<dbReference type="GO" id="GO:0003700">
    <property type="term" value="F:DNA-binding transcription factor activity"/>
    <property type="evidence" value="ECO:0007669"/>
    <property type="project" value="InterPro"/>
</dbReference>
<evidence type="ECO:0000259" key="2">
    <source>
        <dbReference type="Pfam" id="PF08670"/>
    </source>
</evidence>